<dbReference type="InterPro" id="IPR018229">
    <property type="entry name" value="Rhodopsin_retinal_BS"/>
</dbReference>
<dbReference type="EMBL" id="VUOA01000019">
    <property type="protein sequence ID" value="KAA2237575.1"/>
    <property type="molecule type" value="Genomic_DNA"/>
</dbReference>
<comment type="caution">
    <text evidence="12">The sequence shown here is derived from an EMBL/GenBank/DDBJ whole genome shotgun (WGS) entry which is preliminary data.</text>
</comment>
<dbReference type="OrthoDB" id="70408at2"/>
<dbReference type="RefSeq" id="WP_149817501.1">
    <property type="nucleotide sequence ID" value="NZ_VUOA01000019.1"/>
</dbReference>
<keyword evidence="10" id="KW-0675">Receptor</keyword>
<keyword evidence="9 11" id="KW-0472">Membrane</keyword>
<reference evidence="12 13" key="2">
    <citation type="submission" date="2019-09" db="EMBL/GenBank/DDBJ databases">
        <authorList>
            <person name="Jin C."/>
        </authorList>
    </citation>
    <scope>NUCLEOTIDE SEQUENCE [LARGE SCALE GENOMIC DNA]</scope>
    <source>
        <strain evidence="12 13">BN140002</strain>
    </source>
</reference>
<evidence type="ECO:0000313" key="12">
    <source>
        <dbReference type="EMBL" id="KAA2237575.1"/>
    </source>
</evidence>
<evidence type="ECO:0000256" key="5">
    <source>
        <dbReference type="ARBA" id="ARBA00022692"/>
    </source>
</evidence>
<dbReference type="SMR" id="A0A5B2VFD4"/>
<dbReference type="PRINTS" id="PR00251">
    <property type="entry name" value="BACTRLOPSIN"/>
</dbReference>
<dbReference type="AlphaFoldDB" id="A0A5B2VFD4"/>
<keyword evidence="13" id="KW-1185">Reference proteome</keyword>
<evidence type="ECO:0000256" key="11">
    <source>
        <dbReference type="SAM" id="Phobius"/>
    </source>
</evidence>
<feature type="transmembrane region" description="Helical" evidence="11">
    <location>
        <begin position="139"/>
        <end position="162"/>
    </location>
</feature>
<keyword evidence="5 11" id="KW-0812">Transmembrane</keyword>
<protein>
    <submittedName>
        <fullName evidence="12">Rhodopsin</fullName>
    </submittedName>
</protein>
<organism evidence="12 13">
    <name type="scientific">Salinarimonas soli</name>
    <dbReference type="NCBI Taxonomy" id="1638099"/>
    <lineage>
        <taxon>Bacteria</taxon>
        <taxon>Pseudomonadati</taxon>
        <taxon>Pseudomonadota</taxon>
        <taxon>Alphaproteobacteria</taxon>
        <taxon>Hyphomicrobiales</taxon>
        <taxon>Salinarimonadaceae</taxon>
        <taxon>Salinarimonas</taxon>
    </lineage>
</organism>
<feature type="transmembrane region" description="Helical" evidence="11">
    <location>
        <begin position="44"/>
        <end position="61"/>
    </location>
</feature>
<reference evidence="12 13" key="1">
    <citation type="submission" date="2019-09" db="EMBL/GenBank/DDBJ databases">
        <title>Salinarimonas rosea gen. nov., sp. nov., a new member of the a-2 subgroup of the Proteobacteria.</title>
        <authorList>
            <person name="Liu J."/>
        </authorList>
    </citation>
    <scope>NUCLEOTIDE SEQUENCE [LARGE SCALE GENOMIC DNA]</scope>
    <source>
        <strain evidence="12 13">BN140002</strain>
    </source>
</reference>
<reference evidence="14" key="3">
    <citation type="journal article" date="2024" name="J. Biol. Chem.">
        <title>Light-driven anion-pumping rhodopsin with unique cytoplasmic anion-release mechanism.</title>
        <authorList>
            <person name="Ishizuka T."/>
            <person name="Suzuki K."/>
            <person name="Konno M."/>
            <person name="Shibata K."/>
            <person name="Kawasaki Y."/>
            <person name="Akiyama H."/>
            <person name="Murata T."/>
            <person name="Inoue K."/>
        </authorList>
    </citation>
    <scope>X-RAY CRYSTALLOGRAPHY (2.63 ANGSTROMS)</scope>
</reference>
<accession>A0A5B2VFD4</accession>
<dbReference type="PROSITE" id="PS00950">
    <property type="entry name" value="BACTERIAL_OPSIN_1"/>
    <property type="match status" value="1"/>
</dbReference>
<proteinExistence type="evidence at protein level"/>
<evidence type="ECO:0000256" key="1">
    <source>
        <dbReference type="ARBA" id="ARBA00004141"/>
    </source>
</evidence>
<keyword evidence="3" id="KW-0600">Photoreceptor protein</keyword>
<comment type="similarity">
    <text evidence="2">Belongs to the archaeal/bacterial/fungal opsin family.</text>
</comment>
<dbReference type="GO" id="GO:0016020">
    <property type="term" value="C:membrane"/>
    <property type="evidence" value="ECO:0007669"/>
    <property type="project" value="UniProtKB-SubCell"/>
</dbReference>
<feature type="transmembrane region" description="Helical" evidence="11">
    <location>
        <begin position="112"/>
        <end position="133"/>
    </location>
</feature>
<dbReference type="SUPFAM" id="SSF81321">
    <property type="entry name" value="Family A G protein-coupled receptor-like"/>
    <property type="match status" value="1"/>
</dbReference>
<dbReference type="GO" id="GO:0007602">
    <property type="term" value="P:phototransduction"/>
    <property type="evidence" value="ECO:0007669"/>
    <property type="project" value="UniProtKB-KW"/>
</dbReference>
<dbReference type="PANTHER" id="PTHR28286">
    <property type="match status" value="1"/>
</dbReference>
<dbReference type="InterPro" id="IPR001425">
    <property type="entry name" value="Arc/bac/fun_rhodopsins"/>
</dbReference>
<feature type="transmembrane region" description="Helical" evidence="11">
    <location>
        <begin position="174"/>
        <end position="195"/>
    </location>
</feature>
<keyword evidence="6" id="KW-0681">Retinal protein</keyword>
<dbReference type="PDB" id="8XX8">
    <property type="method" value="X-ray"/>
    <property type="resolution" value="2.63 A"/>
    <property type="chains" value="A/B/C/D/E/F=1-263"/>
</dbReference>
<dbReference type="Proteomes" id="UP000323142">
    <property type="component" value="Unassembled WGS sequence"/>
</dbReference>
<evidence type="ECO:0000256" key="8">
    <source>
        <dbReference type="ARBA" id="ARBA00022991"/>
    </source>
</evidence>
<dbReference type="GO" id="GO:0009881">
    <property type="term" value="F:photoreceptor activity"/>
    <property type="evidence" value="ECO:0007669"/>
    <property type="project" value="UniProtKB-KW"/>
</dbReference>
<evidence type="ECO:0000256" key="9">
    <source>
        <dbReference type="ARBA" id="ARBA00023136"/>
    </source>
</evidence>
<evidence type="ECO:0000256" key="6">
    <source>
        <dbReference type="ARBA" id="ARBA00022925"/>
    </source>
</evidence>
<dbReference type="GO" id="GO:0005216">
    <property type="term" value="F:monoatomic ion channel activity"/>
    <property type="evidence" value="ECO:0007669"/>
    <property type="project" value="InterPro"/>
</dbReference>
<evidence type="ECO:0000256" key="4">
    <source>
        <dbReference type="ARBA" id="ARBA00022606"/>
    </source>
</evidence>
<feature type="transmembrane region" description="Helical" evidence="11">
    <location>
        <begin position="81"/>
        <end position="100"/>
    </location>
</feature>
<evidence type="ECO:0000256" key="3">
    <source>
        <dbReference type="ARBA" id="ARBA00022543"/>
    </source>
</evidence>
<name>A0A5B2VFD4_9HYPH</name>
<keyword evidence="4" id="KW-0716">Sensory transduction</keyword>
<evidence type="ECO:0007829" key="14">
    <source>
        <dbReference type="PDB" id="8XX8"/>
    </source>
</evidence>
<feature type="transmembrane region" description="Helical" evidence="11">
    <location>
        <begin position="12"/>
        <end position="32"/>
    </location>
</feature>
<dbReference type="Gene3D" id="1.20.1070.10">
    <property type="entry name" value="Rhodopsin 7-helix transmembrane proteins"/>
    <property type="match status" value="1"/>
</dbReference>
<comment type="subcellular location">
    <subcellularLocation>
        <location evidence="1">Membrane</location>
        <topology evidence="1">Multi-pass membrane protein</topology>
    </subcellularLocation>
</comment>
<evidence type="ECO:0000313" key="13">
    <source>
        <dbReference type="Proteomes" id="UP000323142"/>
    </source>
</evidence>
<evidence type="ECO:0000256" key="10">
    <source>
        <dbReference type="ARBA" id="ARBA00023170"/>
    </source>
</evidence>
<gene>
    <name evidence="12" type="ORF">F0L46_11385</name>
</gene>
<keyword evidence="7 11" id="KW-1133">Transmembrane helix</keyword>
<keyword evidence="8" id="KW-0157">Chromophore</keyword>
<keyword evidence="14" id="KW-0002">3D-structure</keyword>
<dbReference type="PANTHER" id="PTHR28286:SF2">
    <property type="entry name" value="BACTERIORHODOPSIN _OPSIN, NOPA (EUROFUNG)"/>
    <property type="match status" value="1"/>
</dbReference>
<evidence type="ECO:0000256" key="2">
    <source>
        <dbReference type="ARBA" id="ARBA00008130"/>
    </source>
</evidence>
<dbReference type="SMART" id="SM01021">
    <property type="entry name" value="Bac_rhodopsin"/>
    <property type="match status" value="1"/>
</dbReference>
<sequence length="263" mass="28056">MNPRPIEPATEAWLWVGVAGMALAAIVMLAFVKRARTPFEESQAVSQFFVLLIAFGTYLAMALGQGSLTADDGRQVFVSRYITWTFTTPLLLLGLATTALGSPITRRKPVVAGLIGADIIMILTGLVAALSPSGSHEKWIWYGVSSGAFLAVYYLICGPLLLEARVTGADHRRLYLRNAVVLSVIWFLYPVNFLLGNEGLGQWGGTATTAIYTLLDLASKAAYGFFAITGVRALTDRAGAPALTLDEAARRAGGTEADPARSG</sequence>
<dbReference type="Pfam" id="PF01036">
    <property type="entry name" value="Bac_rhodopsin"/>
    <property type="match status" value="1"/>
</dbReference>
<evidence type="ECO:0000256" key="7">
    <source>
        <dbReference type="ARBA" id="ARBA00022989"/>
    </source>
</evidence>